<reference evidence="1" key="1">
    <citation type="submission" date="2023-01" db="EMBL/GenBank/DDBJ databases">
        <title>Genome assembly of the deep-sea coral Lophelia pertusa.</title>
        <authorList>
            <person name="Herrera S."/>
            <person name="Cordes E."/>
        </authorList>
    </citation>
    <scope>NUCLEOTIDE SEQUENCE</scope>
    <source>
        <strain evidence="1">USNM1676648</strain>
        <tissue evidence="1">Polyp</tissue>
    </source>
</reference>
<name>A0A9W9Z0S6_9CNID</name>
<comment type="caution">
    <text evidence="1">The sequence shown here is derived from an EMBL/GenBank/DDBJ whole genome shotgun (WGS) entry which is preliminary data.</text>
</comment>
<keyword evidence="2" id="KW-1185">Reference proteome</keyword>
<dbReference type="GO" id="GO:0007264">
    <property type="term" value="P:small GTPase-mediated signal transduction"/>
    <property type="evidence" value="ECO:0007669"/>
    <property type="project" value="InterPro"/>
</dbReference>
<dbReference type="PANTHER" id="PTHR23317">
    <property type="entry name" value="DEDICATOR OF CYTOKINESIS DOCK"/>
    <property type="match status" value="1"/>
</dbReference>
<dbReference type="EMBL" id="MU826833">
    <property type="protein sequence ID" value="KAJ7372910.1"/>
    <property type="molecule type" value="Genomic_DNA"/>
</dbReference>
<dbReference type="GO" id="GO:0005085">
    <property type="term" value="F:guanyl-nucleotide exchange factor activity"/>
    <property type="evidence" value="ECO:0007669"/>
    <property type="project" value="InterPro"/>
</dbReference>
<organism evidence="1 2">
    <name type="scientific">Desmophyllum pertusum</name>
    <dbReference type="NCBI Taxonomy" id="174260"/>
    <lineage>
        <taxon>Eukaryota</taxon>
        <taxon>Metazoa</taxon>
        <taxon>Cnidaria</taxon>
        <taxon>Anthozoa</taxon>
        <taxon>Hexacorallia</taxon>
        <taxon>Scleractinia</taxon>
        <taxon>Caryophylliina</taxon>
        <taxon>Caryophylliidae</taxon>
        <taxon>Desmophyllum</taxon>
    </lineage>
</organism>
<evidence type="ECO:0000313" key="2">
    <source>
        <dbReference type="Proteomes" id="UP001163046"/>
    </source>
</evidence>
<proteinExistence type="predicted"/>
<evidence type="ECO:0000313" key="1">
    <source>
        <dbReference type="EMBL" id="KAJ7372910.1"/>
    </source>
</evidence>
<sequence>MLYQATIEPGVSQLRLEFLRIVCSHEHFVTLNLPFPCPLYPTPPSSPTPSLSSIGSALSTYTITIGNSMAELSTAFRQQHFLAGLVLSELALALEGGDMTLICQAIDTTRDLIACHDSDTRYDEASCRSAIAAFYLPIVGLIIGALQQLHGYGSEDSSSFTPDVAMAIATSSITSIMGSDESKGDIASQKSKPHQFSLEATRNLLVCLLWVLKNMDCEVLKDWWADQQSAR</sequence>
<dbReference type="OrthoDB" id="9908463at2759"/>
<gene>
    <name evidence="1" type="primary">DOCK6_3</name>
    <name evidence="1" type="ORF">OS493_015364</name>
</gene>
<dbReference type="InterPro" id="IPR026791">
    <property type="entry name" value="DOCK"/>
</dbReference>
<protein>
    <submittedName>
        <fullName evidence="1">Dedicator of cytokinesis protein 6</fullName>
    </submittedName>
</protein>
<dbReference type="PANTHER" id="PTHR23317:SF76">
    <property type="entry name" value="LD20667P"/>
    <property type="match status" value="1"/>
</dbReference>
<dbReference type="AlphaFoldDB" id="A0A9W9Z0S6"/>
<dbReference type="Proteomes" id="UP001163046">
    <property type="component" value="Unassembled WGS sequence"/>
</dbReference>
<accession>A0A9W9Z0S6</accession>